<reference evidence="2" key="1">
    <citation type="submission" date="2009-04" db="EMBL/GenBank/DDBJ databases">
        <authorList>
            <person name="Weinstock G."/>
            <person name="Sodergren E."/>
            <person name="Clifton S."/>
            <person name="Fulton L."/>
            <person name="Fulton B."/>
            <person name="Courtney L."/>
            <person name="Fronick C."/>
            <person name="Harrison M."/>
            <person name="Strong C."/>
            <person name="Farmer C."/>
            <person name="Delahaunty K."/>
            <person name="Markovic C."/>
            <person name="Hall O."/>
            <person name="Minx P."/>
            <person name="Tomlinson C."/>
            <person name="Mitreva M."/>
            <person name="Nelson J."/>
            <person name="Hou S."/>
            <person name="Wollam A."/>
            <person name="Pepin K.H."/>
            <person name="Johnson M."/>
            <person name="Bhonagiri V."/>
            <person name="Nash W.E."/>
            <person name="Warren W."/>
            <person name="Chinwalla A."/>
            <person name="Mardis E.R."/>
            <person name="Wilson R.K."/>
        </authorList>
    </citation>
    <scope>NUCLEOTIDE SEQUENCE [LARGE SCALE GENOMIC DNA]</scope>
    <source>
        <strain evidence="2">DSM 14600</strain>
    </source>
</reference>
<dbReference type="Gene3D" id="2.20.28.50">
    <property type="entry name" value="degv family protein"/>
    <property type="match status" value="1"/>
</dbReference>
<accession>C4G964</accession>
<protein>
    <submittedName>
        <fullName evidence="2">EDD domain protein, DegV family</fullName>
    </submittedName>
</protein>
<organism evidence="2 3">
    <name type="scientific">Shuttleworthella satelles DSM 14600</name>
    <dbReference type="NCBI Taxonomy" id="626523"/>
    <lineage>
        <taxon>Bacteria</taxon>
        <taxon>Bacillati</taxon>
        <taxon>Bacillota</taxon>
        <taxon>Clostridia</taxon>
        <taxon>Lachnospirales</taxon>
        <taxon>Lachnospiraceae</taxon>
        <taxon>Shuttleworthella</taxon>
    </lineage>
</organism>
<dbReference type="Proteomes" id="UP000003494">
    <property type="component" value="Unassembled WGS sequence"/>
</dbReference>
<comment type="caution">
    <text evidence="2">The sequence shown here is derived from an EMBL/GenBank/DDBJ whole genome shotgun (WGS) entry which is preliminary data.</text>
</comment>
<dbReference type="SUPFAM" id="SSF82549">
    <property type="entry name" value="DAK1/DegV-like"/>
    <property type="match status" value="1"/>
</dbReference>
<dbReference type="InterPro" id="IPR043168">
    <property type="entry name" value="DegV_C"/>
</dbReference>
<dbReference type="PANTHER" id="PTHR33434:SF2">
    <property type="entry name" value="FATTY ACID-BINDING PROTEIN TM_1468"/>
    <property type="match status" value="1"/>
</dbReference>
<dbReference type="GO" id="GO:0008289">
    <property type="term" value="F:lipid binding"/>
    <property type="evidence" value="ECO:0007669"/>
    <property type="project" value="UniProtKB-KW"/>
</dbReference>
<keyword evidence="1" id="KW-0446">Lipid-binding</keyword>
<dbReference type="InterPro" id="IPR050270">
    <property type="entry name" value="DegV_domain_contain"/>
</dbReference>
<dbReference type="Pfam" id="PF02645">
    <property type="entry name" value="DegV"/>
    <property type="match status" value="1"/>
</dbReference>
<dbReference type="PANTHER" id="PTHR33434">
    <property type="entry name" value="DEGV DOMAIN-CONTAINING PROTEIN DR_1986-RELATED"/>
    <property type="match status" value="1"/>
</dbReference>
<dbReference type="eggNOG" id="COG1307">
    <property type="taxonomic scope" value="Bacteria"/>
</dbReference>
<gene>
    <name evidence="2" type="ORF">GCWU000342_00514</name>
</gene>
<dbReference type="EMBL" id="ACIP02000001">
    <property type="protein sequence ID" value="EEP29161.1"/>
    <property type="molecule type" value="Genomic_DNA"/>
</dbReference>
<dbReference type="RefSeq" id="WP_006905549.1">
    <property type="nucleotide sequence ID" value="NZ_GG665866.1"/>
</dbReference>
<evidence type="ECO:0000313" key="2">
    <source>
        <dbReference type="EMBL" id="EEP29161.1"/>
    </source>
</evidence>
<name>C4G964_9FIRM</name>
<dbReference type="AlphaFoldDB" id="C4G964"/>
<dbReference type="HOGENOM" id="CLU_048251_2_1_9"/>
<dbReference type="STRING" id="626523.GCWU000342_00514"/>
<dbReference type="Gene3D" id="3.30.1180.10">
    <property type="match status" value="1"/>
</dbReference>
<evidence type="ECO:0000256" key="1">
    <source>
        <dbReference type="ARBA" id="ARBA00023121"/>
    </source>
</evidence>
<proteinExistence type="predicted"/>
<dbReference type="InterPro" id="IPR003797">
    <property type="entry name" value="DegV"/>
</dbReference>
<dbReference type="Gene3D" id="3.40.50.10440">
    <property type="entry name" value="Dihydroxyacetone kinase, domain 1"/>
    <property type="match status" value="1"/>
</dbReference>
<sequence>MYKILVDSCGELSEEMRAGGHFVNIPLILRVDNEEIVDDESFDQKTFLAKVASSSNEPKSACPSPDAYMKWMEGESDHIYIVTLSSKLSGSYASASLGKELYEEEYGDAKKIHVFDSRSASIGESLIGLKIEELEEEGLPFEEVVSQTQDYIEKQHTFFVLETLETLRKSGRLSGLAATIIKALNIKPVMGSTEEGSIQKLGQERGMTRALMKMVRCLMEVTPDPQNRVLAIAHCNCPERAQMVKAQVEKLAHFKKILILDTAGVSSMYANDGGIIMAG</sequence>
<evidence type="ECO:0000313" key="3">
    <source>
        <dbReference type="Proteomes" id="UP000003494"/>
    </source>
</evidence>
<dbReference type="NCBIfam" id="TIGR00762">
    <property type="entry name" value="DegV"/>
    <property type="match status" value="1"/>
</dbReference>
<dbReference type="PROSITE" id="PS51482">
    <property type="entry name" value="DEGV"/>
    <property type="match status" value="1"/>
</dbReference>
<keyword evidence="3" id="KW-1185">Reference proteome</keyword>